<sequence>MAGSQLGSPSGAGVLRAALRPLAAVGLVILVAALASSGTAGGHSPSLAGLGGLRGARRALLEAAPEAKKAPAAAAKGLAGCLDEGLPGPSADCATMKSQGHCDKPWVASFCQVTCGKCKGNANLAGTDVSKQYGEAVAAAAQRLIAATPKESIPVLQYDYGNSKVRTESRNTTGDPHFSGPLGRSMPWGVQQCTMSLEQIMAMHALLDEALSAPGYQQVIAVMNQQVTIGETEDVADNSIPARVNASVSGSRSYDTIAEGMKAAGIPTDGRPPATAGEVRFFEPGVVTALNWTWPSPPGSVKRLAGFCNYSVAIFGKPGSDDAWGFRVEGHHLSINWDSRIDNGQHLFSLTPMMLGSMPMVVTPVYPSNTSLLDSQWARTRGQRMLARAATDLRAFWRELPSEQRDKAFTRADKYTQQTPFVNPVPAPNVLVGFGNARVSDIEAGAHADVDLAKLDPKEWYSLLGALDLFLGTMHPALATQYLQRLTAARSGKNSNMLVAWAGGNLSDPFSAHYTYLKVNGLQMEYLQSNQFAVTHPGYEATHIHTVFRDTTFKWDFDPLKVHEERDHHSDCFDIAPDYTHTCAQQKAWGKCADDWVKAAAKGAPYGFCAQTCGRCPGHDHN</sequence>
<dbReference type="PANTHER" id="PTHR37489">
    <property type="entry name" value="DUF3500 DOMAIN-CONTAINING PROTEIN"/>
    <property type="match status" value="1"/>
</dbReference>
<proteinExistence type="predicted"/>
<reference evidence="2 3" key="1">
    <citation type="journal article" date="2018" name="Sci. Rep.">
        <title>Raphidocelis subcapitata (=Pseudokirchneriella subcapitata) provides an insight into genome evolution and environmental adaptations in the Sphaeropleales.</title>
        <authorList>
            <person name="Suzuki S."/>
            <person name="Yamaguchi H."/>
            <person name="Nakajima N."/>
            <person name="Kawachi M."/>
        </authorList>
    </citation>
    <scope>NUCLEOTIDE SEQUENCE [LARGE SCALE GENOMIC DNA]</scope>
    <source>
        <strain evidence="2 3">NIES-35</strain>
    </source>
</reference>
<dbReference type="EMBL" id="BDRX01000203">
    <property type="protein sequence ID" value="GBG00240.1"/>
    <property type="molecule type" value="Genomic_DNA"/>
</dbReference>
<dbReference type="InterPro" id="IPR003582">
    <property type="entry name" value="ShKT_dom"/>
</dbReference>
<organism evidence="2 3">
    <name type="scientific">Raphidocelis subcapitata</name>
    <dbReference type="NCBI Taxonomy" id="307507"/>
    <lineage>
        <taxon>Eukaryota</taxon>
        <taxon>Viridiplantae</taxon>
        <taxon>Chlorophyta</taxon>
        <taxon>core chlorophytes</taxon>
        <taxon>Chlorophyceae</taxon>
        <taxon>CS clade</taxon>
        <taxon>Sphaeropleales</taxon>
        <taxon>Selenastraceae</taxon>
        <taxon>Raphidocelis</taxon>
    </lineage>
</organism>
<comment type="caution">
    <text evidence="2">The sequence shown here is derived from an EMBL/GenBank/DDBJ whole genome shotgun (WGS) entry which is preliminary data.</text>
</comment>
<evidence type="ECO:0000313" key="2">
    <source>
        <dbReference type="EMBL" id="GBG00240.1"/>
    </source>
</evidence>
<dbReference type="Proteomes" id="UP000247498">
    <property type="component" value="Unassembled WGS sequence"/>
</dbReference>
<name>A0A2V0PL12_9CHLO</name>
<feature type="domain" description="ShKT" evidence="1">
    <location>
        <begin position="81"/>
        <end position="118"/>
    </location>
</feature>
<accession>A0A2V0PL12</accession>
<dbReference type="InterPro" id="IPR021889">
    <property type="entry name" value="DUF3500"/>
</dbReference>
<dbReference type="PROSITE" id="PS51670">
    <property type="entry name" value="SHKT"/>
    <property type="match status" value="1"/>
</dbReference>
<dbReference type="OrthoDB" id="512937at2759"/>
<gene>
    <name evidence="2" type="ORF">Rsub_12884</name>
</gene>
<evidence type="ECO:0000259" key="1">
    <source>
        <dbReference type="PROSITE" id="PS51670"/>
    </source>
</evidence>
<dbReference type="PANTHER" id="PTHR37489:SF1">
    <property type="entry name" value="DUF3500 DOMAIN-CONTAINING PROTEIN"/>
    <property type="match status" value="1"/>
</dbReference>
<dbReference type="SMART" id="SM00254">
    <property type="entry name" value="ShKT"/>
    <property type="match status" value="2"/>
</dbReference>
<evidence type="ECO:0000313" key="3">
    <source>
        <dbReference type="Proteomes" id="UP000247498"/>
    </source>
</evidence>
<dbReference type="Pfam" id="PF12006">
    <property type="entry name" value="DUF3500"/>
    <property type="match status" value="1"/>
</dbReference>
<dbReference type="Pfam" id="PF01549">
    <property type="entry name" value="ShK"/>
    <property type="match status" value="1"/>
</dbReference>
<dbReference type="InParanoid" id="A0A2V0PL12"/>
<dbReference type="AlphaFoldDB" id="A0A2V0PL12"/>
<keyword evidence="3" id="KW-1185">Reference proteome</keyword>
<protein>
    <recommendedName>
        <fullName evidence="1">ShKT domain-containing protein</fullName>
    </recommendedName>
</protein>